<dbReference type="GO" id="GO:0015344">
    <property type="term" value="F:siderophore uptake transmembrane transporter activity"/>
    <property type="evidence" value="ECO:0007669"/>
    <property type="project" value="TreeGrafter"/>
</dbReference>
<dbReference type="InterPro" id="IPR037066">
    <property type="entry name" value="Plug_dom_sf"/>
</dbReference>
<organism evidence="11">
    <name type="scientific">bioreactor metagenome</name>
    <dbReference type="NCBI Taxonomy" id="1076179"/>
    <lineage>
        <taxon>unclassified sequences</taxon>
        <taxon>metagenomes</taxon>
        <taxon>ecological metagenomes</taxon>
    </lineage>
</organism>
<evidence type="ECO:0000256" key="2">
    <source>
        <dbReference type="ARBA" id="ARBA00022448"/>
    </source>
</evidence>
<evidence type="ECO:0000313" key="11">
    <source>
        <dbReference type="EMBL" id="MPM05733.1"/>
    </source>
</evidence>
<evidence type="ECO:0000259" key="9">
    <source>
        <dbReference type="Pfam" id="PF00593"/>
    </source>
</evidence>
<keyword evidence="5" id="KW-0798">TonB box</keyword>
<comment type="caution">
    <text evidence="11">The sequence shown here is derived from an EMBL/GenBank/DDBJ whole genome shotgun (WGS) entry which is preliminary data.</text>
</comment>
<feature type="domain" description="TonB-dependent receptor-like beta-barrel" evidence="9">
    <location>
        <begin position="322"/>
        <end position="746"/>
    </location>
</feature>
<protein>
    <submittedName>
        <fullName evidence="11">Vitamin B12 transporter BtuB</fullName>
    </submittedName>
</protein>
<accession>A0A644WUE2</accession>
<sequence>MKRIVLILLLLAPVLSFGQQMISGFVYDSYNETYVSYASLRWIKDKTGTSSKSDGHFSIRISAIPDDTLEISHIGYAAKKIPAKDLTGNLMAYSIYLVPLAYNVSTVCITATREECDPMQIPQKVSLIDSADLHALPLQSIDDALIYSSGVMIDRPMGIFAAKSIVSMRGLSGDEQGRTLVLLDGIPINKSDGGTVNFNLVDPLLVDRMEVVKGPSSALYGGNAMGGVINIISAIPGEKLAGRLKLGYGTYNTMSGDLALNGFAGKTTDRGFFWSGSAMWRESDGYISEPDYMRTEYTVPAFLKEKIFSLKGGYKFKPGSYLWVSGMLFDDERGAGEKVYEELGSFSEHDSYHIRSNYRTEAGKWKINASAFFLRENYAKINEYVKSGEYTLYDVDSKRTDVGLIAHGSRKIGNANTLTTGFEIRQGAVDAADVYHTSTDKIINAGTMDMAALFAQNEFVFGKDRWKLVAGLRYDYAGFHDGHFSVENPGMNNMYLLAYENDNMAETHWNSLSPKMALQFMPKEHKRIYISYAHGFRAPILDDLCRSGKTRGGFQVANSTLVPETIENFELGYRQEFNEKIVFEPVVYFSIGKNFMYPVATGDTVDMGYAAPVIVTSNVSEVQIAGAEFDFSYRINKNLSAFANYAYAYSVVTAYTPSLAQQSDITGLYLSNVPAHLANLGFKYMYKGAGISVNTRYVGSRCVNDTNTPDEKYGLPAQYEPYVTADVRVWKEIKHRWLLGASVTNIGDKIYTDSKGQYCPGRMISFEAGINF</sequence>
<evidence type="ECO:0000256" key="7">
    <source>
        <dbReference type="ARBA" id="ARBA00023170"/>
    </source>
</evidence>
<dbReference type="GO" id="GO:0009279">
    <property type="term" value="C:cell outer membrane"/>
    <property type="evidence" value="ECO:0007669"/>
    <property type="project" value="UniProtKB-SubCell"/>
</dbReference>
<reference evidence="11" key="1">
    <citation type="submission" date="2019-08" db="EMBL/GenBank/DDBJ databases">
        <authorList>
            <person name="Kucharzyk K."/>
            <person name="Murdoch R.W."/>
            <person name="Higgins S."/>
            <person name="Loffler F."/>
        </authorList>
    </citation>
    <scope>NUCLEOTIDE SEQUENCE</scope>
</reference>
<evidence type="ECO:0000256" key="5">
    <source>
        <dbReference type="ARBA" id="ARBA00023077"/>
    </source>
</evidence>
<evidence type="ECO:0000256" key="6">
    <source>
        <dbReference type="ARBA" id="ARBA00023136"/>
    </source>
</evidence>
<evidence type="ECO:0000259" key="10">
    <source>
        <dbReference type="Pfam" id="PF07715"/>
    </source>
</evidence>
<feature type="domain" description="TonB-dependent receptor plug" evidence="10">
    <location>
        <begin position="118"/>
        <end position="228"/>
    </location>
</feature>
<proteinExistence type="predicted"/>
<keyword evidence="6" id="KW-0472">Membrane</keyword>
<dbReference type="SUPFAM" id="SSF56935">
    <property type="entry name" value="Porins"/>
    <property type="match status" value="1"/>
</dbReference>
<dbReference type="CDD" id="cd01347">
    <property type="entry name" value="ligand_gated_channel"/>
    <property type="match status" value="1"/>
</dbReference>
<keyword evidence="7" id="KW-0675">Receptor</keyword>
<dbReference type="InterPro" id="IPR008969">
    <property type="entry name" value="CarboxyPept-like_regulatory"/>
</dbReference>
<dbReference type="InterPro" id="IPR012910">
    <property type="entry name" value="Plug_dom"/>
</dbReference>
<dbReference type="InterPro" id="IPR036942">
    <property type="entry name" value="Beta-barrel_TonB_sf"/>
</dbReference>
<dbReference type="GO" id="GO:0044718">
    <property type="term" value="P:siderophore transmembrane transport"/>
    <property type="evidence" value="ECO:0007669"/>
    <property type="project" value="TreeGrafter"/>
</dbReference>
<keyword evidence="2" id="KW-0813">Transport</keyword>
<dbReference type="InterPro" id="IPR039426">
    <property type="entry name" value="TonB-dep_rcpt-like"/>
</dbReference>
<keyword evidence="8" id="KW-0998">Cell outer membrane</keyword>
<comment type="subcellular location">
    <subcellularLocation>
        <location evidence="1">Cell outer membrane</location>
        <topology evidence="1">Multi-pass membrane protein</topology>
    </subcellularLocation>
</comment>
<evidence type="ECO:0000256" key="3">
    <source>
        <dbReference type="ARBA" id="ARBA00022692"/>
    </source>
</evidence>
<dbReference type="PANTHER" id="PTHR30069">
    <property type="entry name" value="TONB-DEPENDENT OUTER MEMBRANE RECEPTOR"/>
    <property type="match status" value="1"/>
</dbReference>
<dbReference type="EMBL" id="VSSQ01001160">
    <property type="protein sequence ID" value="MPM05733.1"/>
    <property type="molecule type" value="Genomic_DNA"/>
</dbReference>
<dbReference type="PROSITE" id="PS52016">
    <property type="entry name" value="TONB_DEPENDENT_REC_3"/>
    <property type="match status" value="1"/>
</dbReference>
<gene>
    <name evidence="11" type="primary">btuB_58</name>
    <name evidence="11" type="ORF">SDC9_52024</name>
</gene>
<evidence type="ECO:0000256" key="4">
    <source>
        <dbReference type="ARBA" id="ARBA00022729"/>
    </source>
</evidence>
<name>A0A644WUE2_9ZZZZ</name>
<dbReference type="Pfam" id="PF00593">
    <property type="entry name" value="TonB_dep_Rec_b-barrel"/>
    <property type="match status" value="1"/>
</dbReference>
<dbReference type="Gene3D" id="2.40.170.20">
    <property type="entry name" value="TonB-dependent receptor, beta-barrel domain"/>
    <property type="match status" value="1"/>
</dbReference>
<keyword evidence="3" id="KW-0812">Transmembrane</keyword>
<evidence type="ECO:0000256" key="1">
    <source>
        <dbReference type="ARBA" id="ARBA00004571"/>
    </source>
</evidence>
<keyword evidence="4" id="KW-0732">Signal</keyword>
<dbReference type="SUPFAM" id="SSF49464">
    <property type="entry name" value="Carboxypeptidase regulatory domain-like"/>
    <property type="match status" value="1"/>
</dbReference>
<evidence type="ECO:0000256" key="8">
    <source>
        <dbReference type="ARBA" id="ARBA00023237"/>
    </source>
</evidence>
<dbReference type="PANTHER" id="PTHR30069:SF29">
    <property type="entry name" value="HEMOGLOBIN AND HEMOGLOBIN-HAPTOGLOBIN-BINDING PROTEIN 1-RELATED"/>
    <property type="match status" value="1"/>
</dbReference>
<dbReference type="Pfam" id="PF07715">
    <property type="entry name" value="Plug"/>
    <property type="match status" value="1"/>
</dbReference>
<dbReference type="Gene3D" id="2.170.130.10">
    <property type="entry name" value="TonB-dependent receptor, plug domain"/>
    <property type="match status" value="1"/>
</dbReference>
<dbReference type="InterPro" id="IPR000531">
    <property type="entry name" value="Beta-barrel_TonB"/>
</dbReference>
<dbReference type="AlphaFoldDB" id="A0A644WUE2"/>